<evidence type="ECO:0000256" key="1">
    <source>
        <dbReference type="SAM" id="Phobius"/>
    </source>
</evidence>
<evidence type="ECO:0008006" key="4">
    <source>
        <dbReference type="Google" id="ProtNLM"/>
    </source>
</evidence>
<comment type="caution">
    <text evidence="2">The sequence shown here is derived from an EMBL/GenBank/DDBJ whole genome shotgun (WGS) entry which is preliminary data.</text>
</comment>
<reference evidence="2 3" key="1">
    <citation type="journal article" date="2021" name="Environ. Microbiol.">
        <title>Genetic insights into the dark matter of the mammalian gut microbiota through targeted genome reconstruction.</title>
        <authorList>
            <person name="Lugli G.A."/>
            <person name="Alessandri G."/>
            <person name="Milani C."/>
            <person name="Viappiani A."/>
            <person name="Fontana F."/>
            <person name="Tarracchini C."/>
            <person name="Mancabelli L."/>
            <person name="Argentini C."/>
            <person name="Ruiz L."/>
            <person name="Margolles A."/>
            <person name="van Sinderen D."/>
            <person name="Turroni F."/>
            <person name="Ventura M."/>
        </authorList>
    </citation>
    <scope>NUCLEOTIDE SEQUENCE [LARGE SCALE GENOMIC DNA]</scope>
    <source>
        <strain evidence="2 3">MA1</strain>
    </source>
</reference>
<keyword evidence="3" id="KW-1185">Reference proteome</keyword>
<protein>
    <recommendedName>
        <fullName evidence="4">DUF2178 domain-containing protein</fullName>
    </recommendedName>
</protein>
<feature type="transmembrane region" description="Helical" evidence="1">
    <location>
        <begin position="102"/>
        <end position="125"/>
    </location>
</feature>
<organism evidence="2 3">
    <name type="scientific">Bifidobacterium amazonense</name>
    <dbReference type="NCBI Taxonomy" id="2809027"/>
    <lineage>
        <taxon>Bacteria</taxon>
        <taxon>Bacillati</taxon>
        <taxon>Actinomycetota</taxon>
        <taxon>Actinomycetes</taxon>
        <taxon>Bifidobacteriales</taxon>
        <taxon>Bifidobacteriaceae</taxon>
        <taxon>Bifidobacterium</taxon>
    </lineage>
</organism>
<evidence type="ECO:0000313" key="3">
    <source>
        <dbReference type="Proteomes" id="UP000710815"/>
    </source>
</evidence>
<keyword evidence="1" id="KW-0812">Transmembrane</keyword>
<keyword evidence="1" id="KW-1133">Transmembrane helix</keyword>
<evidence type="ECO:0000313" key="2">
    <source>
        <dbReference type="EMBL" id="MCH9276732.1"/>
    </source>
</evidence>
<gene>
    <name evidence="2" type="ORF">JS533_010685</name>
</gene>
<dbReference type="Proteomes" id="UP000710815">
    <property type="component" value="Unassembled WGS sequence"/>
</dbReference>
<dbReference type="EMBL" id="JAFEJT020000052">
    <property type="protein sequence ID" value="MCH9276732.1"/>
    <property type="molecule type" value="Genomic_DNA"/>
</dbReference>
<name>A0ABS9VX89_9BIFI</name>
<sequence>MVIKNMRASGNGRTSMSMSAGRLRMFVAAGTIALYCIVLTVCACIRYGCGSERFWDFGMTAAMFLVGAILMMMGGIAYRGKVAERLEPDTHDRLLDDRSDAVAGRILFVVCVNLCVDMLAVAMVFQFVTLQYLALGLGTACVLYVVISIIVKTCFRGRLNKG</sequence>
<dbReference type="RefSeq" id="WP_241514493.1">
    <property type="nucleotide sequence ID" value="NZ_JAFEJT020000052.1"/>
</dbReference>
<feature type="transmembrane region" description="Helical" evidence="1">
    <location>
        <begin position="54"/>
        <end position="78"/>
    </location>
</feature>
<reference evidence="2 3" key="2">
    <citation type="journal article" date="2021" name="Syst. Appl. Microbiol.">
        <title>Phylogenetic classification of ten novel species belonging to the genus Bifidobacterium comprising B. phasiani sp. nov., B. pongonis sp. nov., B. saguinibicoloris sp. nov., B. colobi sp. nov., B. simiiventris sp. nov., B. santillanense sp. nov., B. miconis sp. nov., B. amazonense sp. nov., B. pluvialisilvae sp. nov., and B. miconisargentati sp. nov.</title>
        <authorList>
            <person name="Lugli G.A."/>
            <person name="Calvete-Torre I."/>
            <person name="Alessandri G."/>
            <person name="Milani C."/>
            <person name="Turroni F."/>
            <person name="Laiolo P."/>
            <person name="Ossiprandi M.C."/>
            <person name="Margolles A."/>
            <person name="Ruiz L."/>
            <person name="Ventura M."/>
        </authorList>
    </citation>
    <scope>NUCLEOTIDE SEQUENCE [LARGE SCALE GENOMIC DNA]</scope>
    <source>
        <strain evidence="2 3">MA1</strain>
    </source>
</reference>
<keyword evidence="1" id="KW-0472">Membrane</keyword>
<proteinExistence type="predicted"/>
<accession>A0ABS9VX89</accession>
<feature type="transmembrane region" description="Helical" evidence="1">
    <location>
        <begin position="131"/>
        <end position="151"/>
    </location>
</feature>